<evidence type="ECO:0000259" key="3">
    <source>
        <dbReference type="PROSITE" id="PS50977"/>
    </source>
</evidence>
<dbReference type="InterPro" id="IPR009057">
    <property type="entry name" value="Homeodomain-like_sf"/>
</dbReference>
<keyword evidence="1 2" id="KW-0238">DNA-binding</keyword>
<dbReference type="PROSITE" id="PS50977">
    <property type="entry name" value="HTH_TETR_2"/>
    <property type="match status" value="1"/>
</dbReference>
<comment type="caution">
    <text evidence="4">The sequence shown here is derived from an EMBL/GenBank/DDBJ whole genome shotgun (WGS) entry which is preliminary data.</text>
</comment>
<name>A0ABW8SP44_9CLOT</name>
<accession>A0ABW8SP44</accession>
<dbReference type="Pfam" id="PF00440">
    <property type="entry name" value="TetR_N"/>
    <property type="match status" value="1"/>
</dbReference>
<dbReference type="InterPro" id="IPR036271">
    <property type="entry name" value="Tet_transcr_reg_TetR-rel_C_sf"/>
</dbReference>
<keyword evidence="5" id="KW-1185">Reference proteome</keyword>
<dbReference type="SUPFAM" id="SSF48498">
    <property type="entry name" value="Tetracyclin repressor-like, C-terminal domain"/>
    <property type="match status" value="1"/>
</dbReference>
<dbReference type="PRINTS" id="PR00455">
    <property type="entry name" value="HTHTETR"/>
</dbReference>
<dbReference type="InterPro" id="IPR050624">
    <property type="entry name" value="HTH-type_Tx_Regulator"/>
</dbReference>
<dbReference type="Gene3D" id="1.10.357.10">
    <property type="entry name" value="Tetracycline Repressor, domain 2"/>
    <property type="match status" value="1"/>
</dbReference>
<dbReference type="PANTHER" id="PTHR43479">
    <property type="entry name" value="ACREF/ENVCD OPERON REPRESSOR-RELATED"/>
    <property type="match status" value="1"/>
</dbReference>
<evidence type="ECO:0000313" key="4">
    <source>
        <dbReference type="EMBL" id="MFL0196929.1"/>
    </source>
</evidence>
<evidence type="ECO:0000313" key="5">
    <source>
        <dbReference type="Proteomes" id="UP001623660"/>
    </source>
</evidence>
<reference evidence="4 5" key="1">
    <citation type="submission" date="2024-11" db="EMBL/GenBank/DDBJ databases">
        <authorList>
            <person name="Heng Y.C."/>
            <person name="Lim A.C.H."/>
            <person name="Lee J.K.Y."/>
            <person name="Kittelmann S."/>
        </authorList>
    </citation>
    <scope>NUCLEOTIDE SEQUENCE [LARGE SCALE GENOMIC DNA]</scope>
    <source>
        <strain evidence="4 5">WILCCON 0269</strain>
    </source>
</reference>
<dbReference type="EMBL" id="JBJHZX010000023">
    <property type="protein sequence ID" value="MFL0196929.1"/>
    <property type="molecule type" value="Genomic_DNA"/>
</dbReference>
<organism evidence="4 5">
    <name type="scientific">Candidatus Clostridium eludens</name>
    <dbReference type="NCBI Taxonomy" id="3381663"/>
    <lineage>
        <taxon>Bacteria</taxon>
        <taxon>Bacillati</taxon>
        <taxon>Bacillota</taxon>
        <taxon>Clostridia</taxon>
        <taxon>Eubacteriales</taxon>
        <taxon>Clostridiaceae</taxon>
        <taxon>Clostridium</taxon>
    </lineage>
</organism>
<protein>
    <submittedName>
        <fullName evidence="4">TetR/AcrR family transcriptional regulator</fullName>
    </submittedName>
</protein>
<dbReference type="SUPFAM" id="SSF46689">
    <property type="entry name" value="Homeodomain-like"/>
    <property type="match status" value="1"/>
</dbReference>
<sequence length="199" mass="23076">MPKETFYNLPESKQKVVFEAAVQEFSTQRYSDASINQIVKSAGIPRGSFYQYFNDKADIFMFVLEKITTEIKAIEQKNMVDNSDCDALTQFANKLASTIELNSSKPEYVRITMIQSKESDPFVKKFFELQEEHKQAVIKLFERDKQRGLVREDVDAAAVIDMVYLLSKETFYAIGSDGDTYQKRMKTFLRIIREGIRRS</sequence>
<dbReference type="RefSeq" id="WP_406793033.1">
    <property type="nucleotide sequence ID" value="NZ_JBJHZX010000023.1"/>
</dbReference>
<dbReference type="InterPro" id="IPR001647">
    <property type="entry name" value="HTH_TetR"/>
</dbReference>
<dbReference type="PANTHER" id="PTHR43479:SF11">
    <property type="entry name" value="ACREF_ENVCD OPERON REPRESSOR-RELATED"/>
    <property type="match status" value="1"/>
</dbReference>
<dbReference type="Proteomes" id="UP001623660">
    <property type="component" value="Unassembled WGS sequence"/>
</dbReference>
<proteinExistence type="predicted"/>
<gene>
    <name evidence="4" type="ORF">ACJDU8_15370</name>
</gene>
<evidence type="ECO:0000256" key="2">
    <source>
        <dbReference type="PROSITE-ProRule" id="PRU00335"/>
    </source>
</evidence>
<feature type="DNA-binding region" description="H-T-H motif" evidence="2">
    <location>
        <begin position="34"/>
        <end position="53"/>
    </location>
</feature>
<evidence type="ECO:0000256" key="1">
    <source>
        <dbReference type="ARBA" id="ARBA00023125"/>
    </source>
</evidence>
<feature type="domain" description="HTH tetR-type" evidence="3">
    <location>
        <begin position="11"/>
        <end position="71"/>
    </location>
</feature>